<name>A0A937KBI2_9BACT</name>
<accession>A0A937KBI2</accession>
<organism evidence="2 3">
    <name type="scientific">Fulvivirga marina</name>
    <dbReference type="NCBI Taxonomy" id="2494733"/>
    <lineage>
        <taxon>Bacteria</taxon>
        <taxon>Pseudomonadati</taxon>
        <taxon>Bacteroidota</taxon>
        <taxon>Cytophagia</taxon>
        <taxon>Cytophagales</taxon>
        <taxon>Fulvivirgaceae</taxon>
        <taxon>Fulvivirga</taxon>
    </lineage>
</organism>
<dbReference type="GO" id="GO:0030151">
    <property type="term" value="F:molybdenum ion binding"/>
    <property type="evidence" value="ECO:0007669"/>
    <property type="project" value="InterPro"/>
</dbReference>
<dbReference type="EMBL" id="JAEUGD010000042">
    <property type="protein sequence ID" value="MBL6446941.1"/>
    <property type="molecule type" value="Genomic_DNA"/>
</dbReference>
<sequence length="272" mass="31228">MFLSDIIIYPIKSFPGVRINESKVEQRGLEHDRRWMLIDENDKFITIRQHHEMLFFDLHIEGNGFVIKHRKSGDTLELPWEIDHGKEVKVTVWDDSAVAIVGRGEWSDWLSEKLDIDCRLVYMPDTSKRHIKKDWAKADEIVSFADGYPLLVIGSASLADLNGKLEKKITIDRFRPNLVFEGGTAYEEFTWGEFRIGENKFQGLKPCARCVVITLDPITAEGGKEPLLTLSKQKVDNKVVFGQHAYATEFGVIKVDDEIEILNYKDSPYDPI</sequence>
<feature type="domain" description="MOSC" evidence="1">
    <location>
        <begin position="118"/>
        <end position="262"/>
    </location>
</feature>
<evidence type="ECO:0000259" key="1">
    <source>
        <dbReference type="PROSITE" id="PS51340"/>
    </source>
</evidence>
<dbReference type="SUPFAM" id="SSF141673">
    <property type="entry name" value="MOSC N-terminal domain-like"/>
    <property type="match status" value="1"/>
</dbReference>
<protein>
    <submittedName>
        <fullName evidence="2">MOSC domain-containing protein</fullName>
    </submittedName>
</protein>
<evidence type="ECO:0000313" key="3">
    <source>
        <dbReference type="Proteomes" id="UP000614216"/>
    </source>
</evidence>
<dbReference type="InterPro" id="IPR005303">
    <property type="entry name" value="MOCOS_middle"/>
</dbReference>
<dbReference type="Pfam" id="PF03473">
    <property type="entry name" value="MOSC"/>
    <property type="match status" value="1"/>
</dbReference>
<dbReference type="AlphaFoldDB" id="A0A937KBI2"/>
<dbReference type="InterPro" id="IPR005302">
    <property type="entry name" value="MoCF_Sase_C"/>
</dbReference>
<reference evidence="2" key="1">
    <citation type="submission" date="2021-01" db="EMBL/GenBank/DDBJ databases">
        <title>Fulvivirga kasyanovii gen. nov., sp nov., a novel member of the phylum Bacteroidetes isolated from seawater in a mussel farm.</title>
        <authorList>
            <person name="Zhao L.-H."/>
            <person name="Wang Z.-J."/>
        </authorList>
    </citation>
    <scope>NUCLEOTIDE SEQUENCE</scope>
    <source>
        <strain evidence="2">29W222</strain>
    </source>
</reference>
<dbReference type="PROSITE" id="PS51340">
    <property type="entry name" value="MOSC"/>
    <property type="match status" value="1"/>
</dbReference>
<dbReference type="InterPro" id="IPR011037">
    <property type="entry name" value="Pyrv_Knase-like_insert_dom_sf"/>
</dbReference>
<dbReference type="GO" id="GO:0030170">
    <property type="term" value="F:pyridoxal phosphate binding"/>
    <property type="evidence" value="ECO:0007669"/>
    <property type="project" value="InterPro"/>
</dbReference>
<dbReference type="RefSeq" id="WP_202856475.1">
    <property type="nucleotide sequence ID" value="NZ_JAEUGD010000042.1"/>
</dbReference>
<proteinExistence type="predicted"/>
<dbReference type="GO" id="GO:0003824">
    <property type="term" value="F:catalytic activity"/>
    <property type="evidence" value="ECO:0007669"/>
    <property type="project" value="InterPro"/>
</dbReference>
<gene>
    <name evidence="2" type="ORF">JMN32_11515</name>
</gene>
<dbReference type="SUPFAM" id="SSF50800">
    <property type="entry name" value="PK beta-barrel domain-like"/>
    <property type="match status" value="1"/>
</dbReference>
<keyword evidence="3" id="KW-1185">Reference proteome</keyword>
<dbReference type="Proteomes" id="UP000614216">
    <property type="component" value="Unassembled WGS sequence"/>
</dbReference>
<dbReference type="PANTHER" id="PTHR14237">
    <property type="entry name" value="MOLYBDOPTERIN COFACTOR SULFURASE MOSC"/>
    <property type="match status" value="1"/>
</dbReference>
<comment type="caution">
    <text evidence="2">The sequence shown here is derived from an EMBL/GenBank/DDBJ whole genome shotgun (WGS) entry which is preliminary data.</text>
</comment>
<evidence type="ECO:0000313" key="2">
    <source>
        <dbReference type="EMBL" id="MBL6446941.1"/>
    </source>
</evidence>
<dbReference type="PANTHER" id="PTHR14237:SF19">
    <property type="entry name" value="MITOCHONDRIAL AMIDOXIME REDUCING COMPONENT 1"/>
    <property type="match status" value="1"/>
</dbReference>
<dbReference type="Pfam" id="PF03476">
    <property type="entry name" value="MOSC_N"/>
    <property type="match status" value="1"/>
</dbReference>